<keyword evidence="3" id="KW-0805">Transcription regulation</keyword>
<dbReference type="Pfam" id="PF03826">
    <property type="entry name" value="OAR"/>
    <property type="match status" value="1"/>
</dbReference>
<feature type="region of interest" description="Disordered" evidence="10">
    <location>
        <begin position="17"/>
        <end position="85"/>
    </location>
</feature>
<dbReference type="Proteomes" id="UP000807504">
    <property type="component" value="Unassembled WGS sequence"/>
</dbReference>
<dbReference type="GO" id="GO:0005634">
    <property type="term" value="C:nucleus"/>
    <property type="evidence" value="ECO:0007669"/>
    <property type="project" value="UniProtKB-SubCell"/>
</dbReference>
<dbReference type="SMART" id="SM00389">
    <property type="entry name" value="HOX"/>
    <property type="match status" value="1"/>
</dbReference>
<dbReference type="PROSITE" id="PS50071">
    <property type="entry name" value="HOMEOBOX_2"/>
    <property type="match status" value="1"/>
</dbReference>
<reference evidence="13" key="2">
    <citation type="submission" date="2020-06" db="EMBL/GenBank/DDBJ databases">
        <authorList>
            <person name="Sheffer M."/>
        </authorList>
    </citation>
    <scope>NUCLEOTIDE SEQUENCE</scope>
</reference>
<dbReference type="GO" id="GO:0000978">
    <property type="term" value="F:RNA polymerase II cis-regulatory region sequence-specific DNA binding"/>
    <property type="evidence" value="ECO:0007669"/>
    <property type="project" value="TreeGrafter"/>
</dbReference>
<dbReference type="InterPro" id="IPR001356">
    <property type="entry name" value="HD"/>
</dbReference>
<dbReference type="SUPFAM" id="SSF46689">
    <property type="entry name" value="Homeodomain-like"/>
    <property type="match status" value="1"/>
</dbReference>
<dbReference type="InterPro" id="IPR003654">
    <property type="entry name" value="OAR_dom"/>
</dbReference>
<feature type="region of interest" description="Disordered" evidence="10">
    <location>
        <begin position="97"/>
        <end position="146"/>
    </location>
</feature>
<dbReference type="AlphaFoldDB" id="A0A8T0G0Q9"/>
<keyword evidence="5 8" id="KW-0371">Homeobox</keyword>
<evidence type="ECO:0000256" key="2">
    <source>
        <dbReference type="ARBA" id="ARBA00006503"/>
    </source>
</evidence>
<dbReference type="InterPro" id="IPR009057">
    <property type="entry name" value="Homeodomain-like_sf"/>
</dbReference>
<organism evidence="13 14">
    <name type="scientific">Argiope bruennichi</name>
    <name type="common">Wasp spider</name>
    <name type="synonym">Aranea bruennichi</name>
    <dbReference type="NCBI Taxonomy" id="94029"/>
    <lineage>
        <taxon>Eukaryota</taxon>
        <taxon>Metazoa</taxon>
        <taxon>Ecdysozoa</taxon>
        <taxon>Arthropoda</taxon>
        <taxon>Chelicerata</taxon>
        <taxon>Arachnida</taxon>
        <taxon>Araneae</taxon>
        <taxon>Araneomorphae</taxon>
        <taxon>Entelegynae</taxon>
        <taxon>Araneoidea</taxon>
        <taxon>Araneidae</taxon>
        <taxon>Argiope</taxon>
    </lineage>
</organism>
<evidence type="ECO:0000256" key="6">
    <source>
        <dbReference type="ARBA" id="ARBA00023163"/>
    </source>
</evidence>
<keyword evidence="7 8" id="KW-0539">Nucleus</keyword>
<dbReference type="InterPro" id="IPR017970">
    <property type="entry name" value="Homeobox_CS"/>
</dbReference>
<feature type="DNA-binding region" description="Homeobox" evidence="8">
    <location>
        <begin position="138"/>
        <end position="197"/>
    </location>
</feature>
<feature type="domain" description="OAR" evidence="12">
    <location>
        <begin position="338"/>
        <end position="351"/>
    </location>
</feature>
<evidence type="ECO:0000256" key="8">
    <source>
        <dbReference type="PROSITE-ProRule" id="PRU00108"/>
    </source>
</evidence>
<comment type="subcellular location">
    <subcellularLocation>
        <location evidence="1 8 9">Nucleus</location>
    </subcellularLocation>
</comment>
<dbReference type="PANTHER" id="PTHR46271">
    <property type="entry name" value="HOMEOBOX PROTEIN, PUTATIVE-RELATED"/>
    <property type="match status" value="1"/>
</dbReference>
<accession>A0A8T0G0Q9</accession>
<feature type="compositionally biased region" description="Polar residues" evidence="10">
    <location>
        <begin position="224"/>
        <end position="247"/>
    </location>
</feature>
<evidence type="ECO:0000256" key="7">
    <source>
        <dbReference type="ARBA" id="ARBA00023242"/>
    </source>
</evidence>
<name>A0A8T0G0Q9_ARGBR</name>
<keyword evidence="14" id="KW-1185">Reference proteome</keyword>
<dbReference type="CDD" id="cd00086">
    <property type="entry name" value="homeodomain"/>
    <property type="match status" value="1"/>
</dbReference>
<feature type="compositionally biased region" description="Polar residues" evidence="10">
    <location>
        <begin position="105"/>
        <end position="121"/>
    </location>
</feature>
<evidence type="ECO:0000256" key="5">
    <source>
        <dbReference type="ARBA" id="ARBA00023155"/>
    </source>
</evidence>
<sequence>MQVEMNLDRSPLATLTYPEANGCRNSHMAKVNKSSSEERKTDLPPLHSIDAILGLKTWKKKRRSPSPSSPNAHSAEGQQGESNHPHAKIFRTAEEIDDHTRENSRSPGDNQLSSNSLTDSGNKADPDSGSEEGPKKKHRRNRTTFTTYQLHELERAFEKSHYPDVYSREELAMKVNLPEVRVQVWFQNRRAKWRRQEKLESQNALRTLGHVSGDYHNPGGRPQSPITSLGSALGSCSSPTSIQTGSNHMPLDPWSLTAPLLTPSLAAGLPGFLNRHPSVYPSYLTPAAPTTSLSVPCSMAELASGAPNGPLEHPGPVNLSLGPTEIPKEESGLDPRSSSIVSLRKKAKEHVEYLHKGLAII</sequence>
<dbReference type="OrthoDB" id="6159439at2759"/>
<feature type="region of interest" description="Disordered" evidence="10">
    <location>
        <begin position="306"/>
        <end position="340"/>
    </location>
</feature>
<protein>
    <submittedName>
        <fullName evidence="13">Retinal homeobox protein Rx-A like protein</fullName>
    </submittedName>
</protein>
<keyword evidence="6" id="KW-0804">Transcription</keyword>
<evidence type="ECO:0000259" key="12">
    <source>
        <dbReference type="PROSITE" id="PS50803"/>
    </source>
</evidence>
<dbReference type="Gene3D" id="1.10.10.60">
    <property type="entry name" value="Homeodomain-like"/>
    <property type="match status" value="1"/>
</dbReference>
<dbReference type="OMA" id="DHTRENS"/>
<dbReference type="Pfam" id="PF00046">
    <property type="entry name" value="Homeodomain"/>
    <property type="match status" value="1"/>
</dbReference>
<evidence type="ECO:0000259" key="11">
    <source>
        <dbReference type="PROSITE" id="PS50071"/>
    </source>
</evidence>
<evidence type="ECO:0000256" key="10">
    <source>
        <dbReference type="SAM" id="MobiDB-lite"/>
    </source>
</evidence>
<dbReference type="InterPro" id="IPR043562">
    <property type="entry name" value="RAX/RAX2"/>
</dbReference>
<reference evidence="13" key="1">
    <citation type="journal article" date="2020" name="bioRxiv">
        <title>Chromosome-level reference genome of the European wasp spider Argiope bruennichi: a resource for studies on range expansion and evolutionary adaptation.</title>
        <authorList>
            <person name="Sheffer M.M."/>
            <person name="Hoppe A."/>
            <person name="Krehenwinkel H."/>
            <person name="Uhl G."/>
            <person name="Kuss A.W."/>
            <person name="Jensen L."/>
            <person name="Jensen C."/>
            <person name="Gillespie R.G."/>
            <person name="Hoff K.J."/>
            <person name="Prost S."/>
        </authorList>
    </citation>
    <scope>NUCLEOTIDE SEQUENCE</scope>
</reference>
<dbReference type="GO" id="GO:0045944">
    <property type="term" value="P:positive regulation of transcription by RNA polymerase II"/>
    <property type="evidence" value="ECO:0007669"/>
    <property type="project" value="InterPro"/>
</dbReference>
<evidence type="ECO:0000256" key="3">
    <source>
        <dbReference type="ARBA" id="ARBA00023015"/>
    </source>
</evidence>
<evidence type="ECO:0000256" key="9">
    <source>
        <dbReference type="RuleBase" id="RU000682"/>
    </source>
</evidence>
<proteinExistence type="inferred from homology"/>
<dbReference type="PROSITE" id="PS50803">
    <property type="entry name" value="OAR"/>
    <property type="match status" value="1"/>
</dbReference>
<dbReference type="GO" id="GO:0000981">
    <property type="term" value="F:DNA-binding transcription factor activity, RNA polymerase II-specific"/>
    <property type="evidence" value="ECO:0007669"/>
    <property type="project" value="InterPro"/>
</dbReference>
<evidence type="ECO:0000313" key="14">
    <source>
        <dbReference type="Proteomes" id="UP000807504"/>
    </source>
</evidence>
<dbReference type="PROSITE" id="PS00027">
    <property type="entry name" value="HOMEOBOX_1"/>
    <property type="match status" value="1"/>
</dbReference>
<dbReference type="EMBL" id="JABXBU010000002">
    <property type="protein sequence ID" value="KAF8795409.1"/>
    <property type="molecule type" value="Genomic_DNA"/>
</dbReference>
<dbReference type="PANTHER" id="PTHR46271:SF4">
    <property type="entry name" value="HOMEOBOX PROTEIN, PUTATIVE-RELATED"/>
    <property type="match status" value="1"/>
</dbReference>
<comment type="similarity">
    <text evidence="2">Belongs to the paired homeobox family. Bicoid subfamily.</text>
</comment>
<evidence type="ECO:0000256" key="1">
    <source>
        <dbReference type="ARBA" id="ARBA00004123"/>
    </source>
</evidence>
<feature type="region of interest" description="Disordered" evidence="10">
    <location>
        <begin position="215"/>
        <end position="247"/>
    </location>
</feature>
<gene>
    <name evidence="13" type="ORF">HNY73_003260</name>
</gene>
<evidence type="ECO:0000256" key="4">
    <source>
        <dbReference type="ARBA" id="ARBA00023125"/>
    </source>
</evidence>
<evidence type="ECO:0000313" key="13">
    <source>
        <dbReference type="EMBL" id="KAF8795409.1"/>
    </source>
</evidence>
<comment type="caution">
    <text evidence="13">The sequence shown here is derived from an EMBL/GenBank/DDBJ whole genome shotgun (WGS) entry which is preliminary data.</text>
</comment>
<dbReference type="FunFam" id="1.10.10.60:FF:000071">
    <property type="entry name" value="Retinal homeobox gene 2"/>
    <property type="match status" value="1"/>
</dbReference>
<feature type="domain" description="Homeobox" evidence="11">
    <location>
        <begin position="136"/>
        <end position="196"/>
    </location>
</feature>
<keyword evidence="4 8" id="KW-0238">DNA-binding</keyword>